<dbReference type="EMBL" id="JAVKGS010000003">
    <property type="protein sequence ID" value="MDR5692796.1"/>
    <property type="molecule type" value="Genomic_DNA"/>
</dbReference>
<proteinExistence type="inferred from homology"/>
<evidence type="ECO:0000259" key="4">
    <source>
        <dbReference type="Pfam" id="PF01408"/>
    </source>
</evidence>
<dbReference type="InterPro" id="IPR051317">
    <property type="entry name" value="Gfo/Idh/MocA_oxidoreduct"/>
</dbReference>
<name>A0ABU1FMW5_9MICO</name>
<accession>A0ABU1FMW5</accession>
<dbReference type="Proteomes" id="UP001260072">
    <property type="component" value="Unassembled WGS sequence"/>
</dbReference>
<evidence type="ECO:0000256" key="2">
    <source>
        <dbReference type="ARBA" id="ARBA00023002"/>
    </source>
</evidence>
<evidence type="ECO:0000313" key="6">
    <source>
        <dbReference type="EMBL" id="MDR5692796.1"/>
    </source>
</evidence>
<protein>
    <submittedName>
        <fullName evidence="6">Gfo/Idh/MocA family oxidoreductase</fullName>
    </submittedName>
</protein>
<dbReference type="Gene3D" id="3.40.50.720">
    <property type="entry name" value="NAD(P)-binding Rossmann-like Domain"/>
    <property type="match status" value="1"/>
</dbReference>
<dbReference type="Pfam" id="PF22725">
    <property type="entry name" value="GFO_IDH_MocA_C3"/>
    <property type="match status" value="1"/>
</dbReference>
<gene>
    <name evidence="6" type="ORF">RH861_12065</name>
</gene>
<sequence>MTDAASAHVGDPIRTAVVGFGTSGRVFHAPFLDADPAYSLDVIVTRDGSRRAAAAARHPSAATVATVDDLWAAADRLDLVVIGSPSGTHAALADAALDAGLDVVVDKPFAVTADEGRALIAKAARLGRTLTVFQNRRWDGDFRTVRRLVESDALGEVRRFESRFEWWKPQPPASWKTEATPADGGGILYDLGTHLVDQAVQLFGPVAELTAEIDRRRPGAAADDDVFVALRHESGVRSHLWMNAVAPVFGPRFHVLGSRAGYTSWGLDGQEPALIAGALPTDPGFGETPGARWGVLGVDGAARPVPTDRGDYGEFYRLLAAAIRDGAPVPVDPADAVAVLELIEQAHAAASVTA</sequence>
<keyword evidence="7" id="KW-1185">Reference proteome</keyword>
<evidence type="ECO:0000259" key="5">
    <source>
        <dbReference type="Pfam" id="PF22725"/>
    </source>
</evidence>
<dbReference type="PANTHER" id="PTHR43708:SF5">
    <property type="entry name" value="CONSERVED EXPRESSED OXIDOREDUCTASE (EUROFUNG)-RELATED"/>
    <property type="match status" value="1"/>
</dbReference>
<evidence type="ECO:0000256" key="3">
    <source>
        <dbReference type="ARBA" id="ARBA00023027"/>
    </source>
</evidence>
<dbReference type="InterPro" id="IPR036291">
    <property type="entry name" value="NAD(P)-bd_dom_sf"/>
</dbReference>
<keyword evidence="3" id="KW-0520">NAD</keyword>
<dbReference type="InterPro" id="IPR055170">
    <property type="entry name" value="GFO_IDH_MocA-like_dom"/>
</dbReference>
<dbReference type="SUPFAM" id="SSF55347">
    <property type="entry name" value="Glyceraldehyde-3-phosphate dehydrogenase-like, C-terminal domain"/>
    <property type="match status" value="1"/>
</dbReference>
<dbReference type="PANTHER" id="PTHR43708">
    <property type="entry name" value="CONSERVED EXPRESSED OXIDOREDUCTASE (EUROFUNG)"/>
    <property type="match status" value="1"/>
</dbReference>
<reference evidence="7" key="1">
    <citation type="submission" date="2023-07" db="EMBL/GenBank/DDBJ databases">
        <title>Description of three actinobacteria isolated from air of manufacturing shop in a pharmaceutical factory.</title>
        <authorList>
            <person name="Zhang D.-F."/>
        </authorList>
    </citation>
    <scope>NUCLEOTIDE SEQUENCE [LARGE SCALE GENOMIC DNA]</scope>
    <source>
        <strain evidence="7">CCTCC AB 2011122</strain>
    </source>
</reference>
<feature type="domain" description="GFO/IDH/MocA-like oxidoreductase" evidence="5">
    <location>
        <begin position="142"/>
        <end position="261"/>
    </location>
</feature>
<dbReference type="SUPFAM" id="SSF51735">
    <property type="entry name" value="NAD(P)-binding Rossmann-fold domains"/>
    <property type="match status" value="1"/>
</dbReference>
<comment type="caution">
    <text evidence="6">The sequence shown here is derived from an EMBL/GenBank/DDBJ whole genome shotgun (WGS) entry which is preliminary data.</text>
</comment>
<comment type="similarity">
    <text evidence="1">Belongs to the Gfo/Idh/MocA family.</text>
</comment>
<keyword evidence="2" id="KW-0560">Oxidoreductase</keyword>
<dbReference type="Gene3D" id="3.30.360.10">
    <property type="entry name" value="Dihydrodipicolinate Reductase, domain 2"/>
    <property type="match status" value="1"/>
</dbReference>
<dbReference type="RefSeq" id="WP_310521170.1">
    <property type="nucleotide sequence ID" value="NZ_BAABBS010000001.1"/>
</dbReference>
<evidence type="ECO:0000256" key="1">
    <source>
        <dbReference type="ARBA" id="ARBA00010928"/>
    </source>
</evidence>
<feature type="domain" description="Gfo/Idh/MocA-like oxidoreductase N-terminal" evidence="4">
    <location>
        <begin position="13"/>
        <end position="132"/>
    </location>
</feature>
<evidence type="ECO:0000313" key="7">
    <source>
        <dbReference type="Proteomes" id="UP001260072"/>
    </source>
</evidence>
<dbReference type="InterPro" id="IPR000683">
    <property type="entry name" value="Gfo/Idh/MocA-like_OxRdtase_N"/>
</dbReference>
<dbReference type="Pfam" id="PF01408">
    <property type="entry name" value="GFO_IDH_MocA"/>
    <property type="match status" value="1"/>
</dbReference>
<organism evidence="6 7">
    <name type="scientific">Agromyces indicus</name>
    <dbReference type="NCBI Taxonomy" id="758919"/>
    <lineage>
        <taxon>Bacteria</taxon>
        <taxon>Bacillati</taxon>
        <taxon>Actinomycetota</taxon>
        <taxon>Actinomycetes</taxon>
        <taxon>Micrococcales</taxon>
        <taxon>Microbacteriaceae</taxon>
        <taxon>Agromyces</taxon>
    </lineage>
</organism>